<evidence type="ECO:0000313" key="3">
    <source>
        <dbReference type="EMBL" id="MBP0481554.1"/>
    </source>
</evidence>
<accession>A0A940MLH8</accession>
<keyword evidence="1" id="KW-0808">Transferase</keyword>
<dbReference type="GO" id="GO:0005524">
    <property type="term" value="F:ATP binding"/>
    <property type="evidence" value="ECO:0007669"/>
    <property type="project" value="UniProtKB-KW"/>
</dbReference>
<protein>
    <submittedName>
        <fullName evidence="3">ATP-binding protein</fullName>
    </submittedName>
</protein>
<evidence type="ECO:0000256" key="1">
    <source>
        <dbReference type="ARBA" id="ARBA00022527"/>
    </source>
</evidence>
<dbReference type="Pfam" id="PF13581">
    <property type="entry name" value="HATPase_c_2"/>
    <property type="match status" value="1"/>
</dbReference>
<evidence type="ECO:0000313" key="4">
    <source>
        <dbReference type="Proteomes" id="UP000675940"/>
    </source>
</evidence>
<comment type="caution">
    <text evidence="3">The sequence shown here is derived from an EMBL/GenBank/DDBJ whole genome shotgun (WGS) entry which is preliminary data.</text>
</comment>
<keyword evidence="1" id="KW-0723">Serine/threonine-protein kinase</keyword>
<name>A0A940MLH8_9RHOB</name>
<proteinExistence type="predicted"/>
<dbReference type="Gene3D" id="3.30.565.10">
    <property type="entry name" value="Histidine kinase-like ATPase, C-terminal domain"/>
    <property type="match status" value="1"/>
</dbReference>
<dbReference type="PANTHER" id="PTHR35526:SF3">
    <property type="entry name" value="ANTI-SIGMA-F FACTOR RSBW"/>
    <property type="match status" value="1"/>
</dbReference>
<sequence length="165" mass="18067">MIAERLEGDVFSIHGTVAAVPDAVTAALLEIRQHLVQDGTARAPHWEIVVAEVLNNIVEHAFENHLGGEITLRLDFRPAGLCASFRDNGHAMPGGMLPPSPTADLDVPRADLPEGGFGWQLIRGFARRIDYHRRDGCNHLELDIPLADPAAGMTDAERARRQARK</sequence>
<dbReference type="CDD" id="cd16936">
    <property type="entry name" value="HATPase_RsbW-like"/>
    <property type="match status" value="1"/>
</dbReference>
<organism evidence="3 4">
    <name type="scientific">Sagittula salina</name>
    <dbReference type="NCBI Taxonomy" id="2820268"/>
    <lineage>
        <taxon>Bacteria</taxon>
        <taxon>Pseudomonadati</taxon>
        <taxon>Pseudomonadota</taxon>
        <taxon>Alphaproteobacteria</taxon>
        <taxon>Rhodobacterales</taxon>
        <taxon>Roseobacteraceae</taxon>
        <taxon>Sagittula</taxon>
    </lineage>
</organism>
<dbReference type="AlphaFoldDB" id="A0A940MLH8"/>
<dbReference type="PANTHER" id="PTHR35526">
    <property type="entry name" value="ANTI-SIGMA-F FACTOR RSBW-RELATED"/>
    <property type="match status" value="1"/>
</dbReference>
<dbReference type="EMBL" id="JAGISH010000001">
    <property type="protein sequence ID" value="MBP0481554.1"/>
    <property type="molecule type" value="Genomic_DNA"/>
</dbReference>
<dbReference type="InterPro" id="IPR036890">
    <property type="entry name" value="HATPase_C_sf"/>
</dbReference>
<evidence type="ECO:0000259" key="2">
    <source>
        <dbReference type="Pfam" id="PF13581"/>
    </source>
</evidence>
<reference evidence="3" key="1">
    <citation type="submission" date="2021-03" db="EMBL/GenBank/DDBJ databases">
        <title>Sagittula salina sp. nov. strain M10.9X isolated from the marine waste.</title>
        <authorList>
            <person name="Satari L."/>
            <person name="Molina-Menor E."/>
            <person name="Vidal-Verdu A."/>
            <person name="Pascual J."/>
            <person name="Pereto J."/>
            <person name="Porcar M."/>
        </authorList>
    </citation>
    <scope>NUCLEOTIDE SEQUENCE</scope>
    <source>
        <strain evidence="3">M10.9X</strain>
    </source>
</reference>
<keyword evidence="3" id="KW-0547">Nucleotide-binding</keyword>
<dbReference type="SUPFAM" id="SSF55874">
    <property type="entry name" value="ATPase domain of HSP90 chaperone/DNA topoisomerase II/histidine kinase"/>
    <property type="match status" value="1"/>
</dbReference>
<dbReference type="Proteomes" id="UP000675940">
    <property type="component" value="Unassembled WGS sequence"/>
</dbReference>
<dbReference type="InterPro" id="IPR003594">
    <property type="entry name" value="HATPase_dom"/>
</dbReference>
<keyword evidence="3" id="KW-0067">ATP-binding</keyword>
<dbReference type="InterPro" id="IPR050267">
    <property type="entry name" value="Anti-sigma-factor_SerPK"/>
</dbReference>
<keyword evidence="1" id="KW-0418">Kinase</keyword>
<gene>
    <name evidence="3" type="ORF">J5474_03490</name>
</gene>
<feature type="domain" description="Histidine kinase/HSP90-like ATPase" evidence="2">
    <location>
        <begin position="19"/>
        <end position="142"/>
    </location>
</feature>
<dbReference type="GO" id="GO:0004674">
    <property type="term" value="F:protein serine/threonine kinase activity"/>
    <property type="evidence" value="ECO:0007669"/>
    <property type="project" value="UniProtKB-KW"/>
</dbReference>
<dbReference type="RefSeq" id="WP_209359345.1">
    <property type="nucleotide sequence ID" value="NZ_JAGISH010000001.1"/>
</dbReference>
<keyword evidence="4" id="KW-1185">Reference proteome</keyword>